<dbReference type="Pfam" id="PF25944">
    <property type="entry name" value="Beta-barrel_RND"/>
    <property type="match status" value="1"/>
</dbReference>
<dbReference type="Pfam" id="PF25917">
    <property type="entry name" value="BSH_RND"/>
    <property type="match status" value="1"/>
</dbReference>
<dbReference type="InterPro" id="IPR058626">
    <property type="entry name" value="MdtA-like_b-barrel"/>
</dbReference>
<keyword evidence="13" id="KW-1185">Reference proteome</keyword>
<dbReference type="Pfam" id="PF25876">
    <property type="entry name" value="HH_MFP_RND"/>
    <property type="match status" value="1"/>
</dbReference>
<sequence length="387" mass="41256">MLAWALLWSLPCFAQGGAGGQGKGAPQAAPVLAATATVESIPELVSVVGNAEAASVVEIKARINGELVQAHFEEGQEVRQGDVLFTIDPRPLEAALREAKAKLERNQALLRKAEEDNRRYAQLVNERIISREQFEEKTTNLAALLAQVKADAATVESAEVELTYSSIRSPINGRTGQILVDRGNMIKANDVAMLVIQQIEPIHVQFSVPEALLGEIMARYKAAKLEVRAAPPGREQDPDVGVLVFIDNTVDRKTGSIALKASFENREHRLWPGQFVNVQLVLGVRDRVVTVPSQAVMPSSQGEAVYVIREDNTAEFRPVKTDVRLSAGLPGKVAVESGLSGGERVVVDGHLRLAPGRPVDVRGGVADGGGGGVIGSEALNGKAGGPQ</sequence>
<dbReference type="Gene3D" id="1.10.287.470">
    <property type="entry name" value="Helix hairpin bin"/>
    <property type="match status" value="1"/>
</dbReference>
<dbReference type="STRING" id="1121448.DGI_0387"/>
<evidence type="ECO:0000313" key="13">
    <source>
        <dbReference type="Proteomes" id="UP000016587"/>
    </source>
</evidence>
<keyword evidence="3" id="KW-0813">Transport</keyword>
<evidence type="ECO:0000256" key="5">
    <source>
        <dbReference type="ARBA" id="ARBA00022519"/>
    </source>
</evidence>
<accession>T2G837</accession>
<dbReference type="NCBIfam" id="TIGR01730">
    <property type="entry name" value="RND_mfp"/>
    <property type="match status" value="1"/>
</dbReference>
<evidence type="ECO:0000259" key="9">
    <source>
        <dbReference type="Pfam" id="PF25917"/>
    </source>
</evidence>
<dbReference type="InterPro" id="IPR058625">
    <property type="entry name" value="MdtA-like_BSH"/>
</dbReference>
<feature type="coiled-coil region" evidence="7">
    <location>
        <begin position="92"/>
        <end position="126"/>
    </location>
</feature>
<dbReference type="GO" id="GO:0015562">
    <property type="term" value="F:efflux transmembrane transporter activity"/>
    <property type="evidence" value="ECO:0007669"/>
    <property type="project" value="TreeGrafter"/>
</dbReference>
<reference evidence="12 13" key="1">
    <citation type="journal article" date="2013" name="J. Bacteriol.">
        <title>Roles of HynAB and Ech, the only two hydrogenases found in the model sulfate reducer Desulfovibrio gigas.</title>
        <authorList>
            <person name="Morais-Silva F.O."/>
            <person name="Santos C.I."/>
            <person name="Rodrigues R."/>
            <person name="Pereira I.A."/>
            <person name="Rodrigues-Pousada C."/>
        </authorList>
    </citation>
    <scope>NUCLEOTIDE SEQUENCE [LARGE SCALE GENOMIC DNA]</scope>
    <source>
        <strain evidence="13">ATCC 19364 / DSM 1382 / NCIMB 9332 / VKM B-1759</strain>
    </source>
</reference>
<keyword evidence="7" id="KW-0175">Coiled coil</keyword>
<organism evidence="12 13">
    <name type="scientific">Megalodesulfovibrio gigas (strain ATCC 19364 / DSM 1382 / NCIMB 9332 / VKM B-1759)</name>
    <name type="common">Desulfovibrio gigas</name>
    <dbReference type="NCBI Taxonomy" id="1121448"/>
    <lineage>
        <taxon>Bacteria</taxon>
        <taxon>Pseudomonadati</taxon>
        <taxon>Thermodesulfobacteriota</taxon>
        <taxon>Desulfovibrionia</taxon>
        <taxon>Desulfovibrionales</taxon>
        <taxon>Desulfovibrionaceae</taxon>
        <taxon>Megalodesulfovibrio</taxon>
    </lineage>
</organism>
<dbReference type="InterPro" id="IPR058624">
    <property type="entry name" value="MdtA-like_HH"/>
</dbReference>
<dbReference type="GO" id="GO:1990281">
    <property type="term" value="C:efflux pump complex"/>
    <property type="evidence" value="ECO:0007669"/>
    <property type="project" value="TreeGrafter"/>
</dbReference>
<evidence type="ECO:0000259" key="10">
    <source>
        <dbReference type="Pfam" id="PF25944"/>
    </source>
</evidence>
<dbReference type="eggNOG" id="COG0845">
    <property type="taxonomic scope" value="Bacteria"/>
</dbReference>
<comment type="similarity">
    <text evidence="2">Belongs to the membrane fusion protein (MFP) (TC 8.A.1) family.</text>
</comment>
<proteinExistence type="inferred from homology"/>
<dbReference type="AlphaFoldDB" id="T2G837"/>
<evidence type="ECO:0000256" key="2">
    <source>
        <dbReference type="ARBA" id="ARBA00009477"/>
    </source>
</evidence>
<keyword evidence="6" id="KW-0472">Membrane</keyword>
<dbReference type="InterPro" id="IPR006143">
    <property type="entry name" value="RND_pump_MFP"/>
</dbReference>
<dbReference type="SUPFAM" id="SSF111369">
    <property type="entry name" value="HlyD-like secretion proteins"/>
    <property type="match status" value="1"/>
</dbReference>
<reference evidence="13" key="2">
    <citation type="submission" date="2013-07" db="EMBL/GenBank/DDBJ databases">
        <authorList>
            <person name="Morais-Silva F.O."/>
            <person name="Rezende A.M."/>
            <person name="Pimentel C."/>
            <person name="Resende D.M."/>
            <person name="Santos C.I."/>
            <person name="Clemente C."/>
            <person name="de Oliveira L.M."/>
            <person name="da Silva S.M."/>
            <person name="Costa D.A."/>
            <person name="Varela-Raposo A."/>
            <person name="Horacio E.C.A."/>
            <person name="Matos M."/>
            <person name="Flores O."/>
            <person name="Ruiz J.C."/>
            <person name="Rodrigues-Pousada C."/>
        </authorList>
    </citation>
    <scope>NUCLEOTIDE SEQUENCE [LARGE SCALE GENOMIC DNA]</scope>
    <source>
        <strain evidence="13">ATCC 19364 / DSM 1382 / NCIMB 9332 / VKM B-1759</strain>
    </source>
</reference>
<comment type="subcellular location">
    <subcellularLocation>
        <location evidence="1">Cell membrane</location>
    </subcellularLocation>
</comment>
<feature type="domain" description="Multidrug resistance protein MdtA-like beta-barrel" evidence="10">
    <location>
        <begin position="201"/>
        <end position="283"/>
    </location>
</feature>
<dbReference type="HOGENOM" id="CLU_018816_2_0_7"/>
<feature type="domain" description="Multidrug resistance protein MdtA-like alpha-helical hairpin" evidence="8">
    <location>
        <begin position="96"/>
        <end position="165"/>
    </location>
</feature>
<dbReference type="EMBL" id="CP006585">
    <property type="protein sequence ID" value="AGW12306.1"/>
    <property type="molecule type" value="Genomic_DNA"/>
</dbReference>
<dbReference type="PANTHER" id="PTHR30469">
    <property type="entry name" value="MULTIDRUG RESISTANCE PROTEIN MDTA"/>
    <property type="match status" value="1"/>
</dbReference>
<dbReference type="InterPro" id="IPR058627">
    <property type="entry name" value="MdtA-like_C"/>
</dbReference>
<evidence type="ECO:0000256" key="4">
    <source>
        <dbReference type="ARBA" id="ARBA00022475"/>
    </source>
</evidence>
<dbReference type="Pfam" id="PF25967">
    <property type="entry name" value="RND-MFP_C"/>
    <property type="match status" value="1"/>
</dbReference>
<gene>
    <name evidence="12" type="ORF">DGI_0387</name>
</gene>
<evidence type="ECO:0000259" key="8">
    <source>
        <dbReference type="Pfam" id="PF25876"/>
    </source>
</evidence>
<dbReference type="Gene3D" id="2.40.30.170">
    <property type="match status" value="1"/>
</dbReference>
<evidence type="ECO:0000259" key="11">
    <source>
        <dbReference type="Pfam" id="PF25967"/>
    </source>
</evidence>
<evidence type="ECO:0000256" key="3">
    <source>
        <dbReference type="ARBA" id="ARBA00022448"/>
    </source>
</evidence>
<name>T2G837_MEGG1</name>
<dbReference type="Proteomes" id="UP000016587">
    <property type="component" value="Chromosome"/>
</dbReference>
<evidence type="ECO:0000313" key="12">
    <source>
        <dbReference type="EMBL" id="AGW12306.1"/>
    </source>
</evidence>
<dbReference type="Gene3D" id="2.40.420.20">
    <property type="match status" value="1"/>
</dbReference>
<evidence type="ECO:0000256" key="7">
    <source>
        <dbReference type="SAM" id="Coils"/>
    </source>
</evidence>
<feature type="domain" description="Multidrug resistance protein MdtA-like C-terminal permuted SH3" evidence="11">
    <location>
        <begin position="288"/>
        <end position="349"/>
    </location>
</feature>
<keyword evidence="5" id="KW-0997">Cell inner membrane</keyword>
<dbReference type="PATRIC" id="fig|1121448.10.peg.387"/>
<dbReference type="PANTHER" id="PTHR30469:SF36">
    <property type="entry name" value="BLL3903 PROTEIN"/>
    <property type="match status" value="1"/>
</dbReference>
<dbReference type="Gene3D" id="2.40.50.100">
    <property type="match status" value="1"/>
</dbReference>
<keyword evidence="4" id="KW-1003">Cell membrane</keyword>
<protein>
    <submittedName>
        <fullName evidence="12">Putative efflux transporter protein</fullName>
    </submittedName>
</protein>
<dbReference type="KEGG" id="dgg:DGI_0387"/>
<evidence type="ECO:0000256" key="6">
    <source>
        <dbReference type="ARBA" id="ARBA00023136"/>
    </source>
</evidence>
<evidence type="ECO:0000256" key="1">
    <source>
        <dbReference type="ARBA" id="ARBA00004236"/>
    </source>
</evidence>
<feature type="domain" description="Multidrug resistance protein MdtA-like barrel-sandwich hybrid" evidence="9">
    <location>
        <begin position="56"/>
        <end position="197"/>
    </location>
</feature>